<dbReference type="SMART" id="SM00387">
    <property type="entry name" value="HATPase_c"/>
    <property type="match status" value="1"/>
</dbReference>
<dbReference type="InterPro" id="IPR036890">
    <property type="entry name" value="HATPase_C_sf"/>
</dbReference>
<dbReference type="SUPFAM" id="SSF103190">
    <property type="entry name" value="Sensory domain-like"/>
    <property type="match status" value="1"/>
</dbReference>
<keyword evidence="15" id="KW-1185">Reference proteome</keyword>
<dbReference type="PANTHER" id="PTHR43065:SF46">
    <property type="entry name" value="C4-DICARBOXYLATE TRANSPORT SENSOR PROTEIN DCTB"/>
    <property type="match status" value="1"/>
</dbReference>
<dbReference type="InterPro" id="IPR003661">
    <property type="entry name" value="HisK_dim/P_dom"/>
</dbReference>
<dbReference type="InterPro" id="IPR017055">
    <property type="entry name" value="Sig_transdc_His_kinase_DctB"/>
</dbReference>
<dbReference type="Gene3D" id="6.10.250.3020">
    <property type="match status" value="1"/>
</dbReference>
<keyword evidence="6 14" id="KW-0808">Transferase</keyword>
<dbReference type="Proteomes" id="UP000283786">
    <property type="component" value="Chromosome"/>
</dbReference>
<keyword evidence="10" id="KW-0067">ATP-binding</keyword>
<dbReference type="Gene3D" id="3.30.565.10">
    <property type="entry name" value="Histidine kinase-like ATPase, C-terminal domain"/>
    <property type="match status" value="1"/>
</dbReference>
<dbReference type="Gene3D" id="3.30.450.20">
    <property type="entry name" value="PAS domain"/>
    <property type="match status" value="2"/>
</dbReference>
<dbReference type="EC" id="2.7.13.3" evidence="3"/>
<dbReference type="InterPro" id="IPR003594">
    <property type="entry name" value="HATPase_dom"/>
</dbReference>
<protein>
    <recommendedName>
        <fullName evidence="3">histidine kinase</fullName>
        <ecNumber evidence="3">2.7.13.3</ecNumber>
    </recommendedName>
</protein>
<evidence type="ECO:0000256" key="13">
    <source>
        <dbReference type="ARBA" id="ARBA00023136"/>
    </source>
</evidence>
<evidence type="ECO:0000256" key="2">
    <source>
        <dbReference type="ARBA" id="ARBA00004651"/>
    </source>
</evidence>
<evidence type="ECO:0000313" key="15">
    <source>
        <dbReference type="Proteomes" id="UP000283786"/>
    </source>
</evidence>
<evidence type="ECO:0000256" key="10">
    <source>
        <dbReference type="ARBA" id="ARBA00022840"/>
    </source>
</evidence>
<keyword evidence="9" id="KW-0418">Kinase</keyword>
<evidence type="ECO:0000256" key="7">
    <source>
        <dbReference type="ARBA" id="ARBA00022692"/>
    </source>
</evidence>
<dbReference type="GO" id="GO:0000155">
    <property type="term" value="F:phosphorelay sensor kinase activity"/>
    <property type="evidence" value="ECO:0007669"/>
    <property type="project" value="InterPro"/>
</dbReference>
<reference evidence="14 15" key="1">
    <citation type="submission" date="2020-08" db="EMBL/GenBank/DDBJ databases">
        <title>Genome sequence of Rhodobacteraceae bacterium Lw-13e.</title>
        <authorList>
            <person name="Poehlein A."/>
            <person name="Wolter L."/>
            <person name="Daniel R."/>
            <person name="Brinkhoff T."/>
        </authorList>
    </citation>
    <scope>NUCLEOTIDE SEQUENCE [LARGE SCALE GENOMIC DNA]</scope>
    <source>
        <strain evidence="14 15">Lw-13e</strain>
    </source>
</reference>
<sequence length="631" mass="68102">MIRPPHTRSRLTRRRLSRRAWPAAARLLAPQLWLRLAAVALVALLCAGLSWQFVTARIDRSLAQALLLSDRALKSEVERFRYLPEVAAEDARIAAALAAPQDATAIAAANAYLETVTAHAGADQLYLLDAEGLTLASSNWDERNSYVGRNYSFRPYFSDAMAGGEGAVYAIGVTTGEPGFFMSTRLGNSRDGAMGVLVVKIDLRSLENTWTETGQKIAVADSDGVVFLSSEAIWRYRPLRPLDQSTRARLTRSQLYVGSGLEGATPVLTGTAGTGLLGSGLMGSGLARAVDGAGRSLSLRSAPFSRGWQVLAAASPWPAHLAALVTAGVVTLTGLLALALLNLRQHRHRLIALRLRQTEVMERKVTLRTAELNHEIDARRKIEADLRAAQETLVHSEKMAALGRMSAAVVHEVSQPLAAMEATLTAAQFALDRAPDQVGARLTTAHGLIRRMQRMTRNLKNFARKEAAPSQPVSARTIATAALELVQPRADSIGIRPIYQPPEQEICVMAGQMRLEQVLVNLLHNALEAIEPGTGQVRLSMETQGSDLWINVTDDGPGIPPDILPRVTEPFFSTKTHSEGLGLGLAISHEIVLQFGGRLDIASPPAPEMNRGTRVSIVLPVLPCAPTPGIR</sequence>
<dbReference type="InterPro" id="IPR004358">
    <property type="entry name" value="Sig_transdc_His_kin-like_C"/>
</dbReference>
<dbReference type="SMART" id="SM00388">
    <property type="entry name" value="HisKA"/>
    <property type="match status" value="1"/>
</dbReference>
<dbReference type="InterPro" id="IPR005467">
    <property type="entry name" value="His_kinase_dom"/>
</dbReference>
<dbReference type="InterPro" id="IPR029151">
    <property type="entry name" value="Sensor-like_sf"/>
</dbReference>
<dbReference type="OrthoDB" id="7797927at2"/>
<keyword evidence="13" id="KW-0472">Membrane</keyword>
<accession>A0A418SK41</accession>
<organism evidence="14 15">
    <name type="scientific">Pseudooceanicola algae</name>
    <dbReference type="NCBI Taxonomy" id="1537215"/>
    <lineage>
        <taxon>Bacteria</taxon>
        <taxon>Pseudomonadati</taxon>
        <taxon>Pseudomonadota</taxon>
        <taxon>Alphaproteobacteria</taxon>
        <taxon>Rhodobacterales</taxon>
        <taxon>Paracoccaceae</taxon>
        <taxon>Pseudooceanicola</taxon>
    </lineage>
</organism>
<dbReference type="SUPFAM" id="SSF47384">
    <property type="entry name" value="Homodimeric domain of signal transducing histidine kinase"/>
    <property type="match status" value="1"/>
</dbReference>
<evidence type="ECO:0000256" key="12">
    <source>
        <dbReference type="ARBA" id="ARBA00023012"/>
    </source>
</evidence>
<dbReference type="Pfam" id="PF02743">
    <property type="entry name" value="dCache_1"/>
    <property type="match status" value="1"/>
</dbReference>
<dbReference type="EMBL" id="CP060436">
    <property type="protein sequence ID" value="QPM92203.1"/>
    <property type="molecule type" value="Genomic_DNA"/>
</dbReference>
<dbReference type="RefSeq" id="WP_119838079.1">
    <property type="nucleotide sequence ID" value="NZ_CP060436.1"/>
</dbReference>
<evidence type="ECO:0000256" key="9">
    <source>
        <dbReference type="ARBA" id="ARBA00022777"/>
    </source>
</evidence>
<proteinExistence type="predicted"/>
<evidence type="ECO:0000256" key="3">
    <source>
        <dbReference type="ARBA" id="ARBA00012438"/>
    </source>
</evidence>
<dbReference type="PANTHER" id="PTHR43065">
    <property type="entry name" value="SENSOR HISTIDINE KINASE"/>
    <property type="match status" value="1"/>
</dbReference>
<gene>
    <name evidence="14" type="primary">dctB_2</name>
    <name evidence="14" type="ORF">PSAL_034670</name>
</gene>
<dbReference type="PIRSF" id="PIRSF036431">
    <property type="entry name" value="STHK_DctB"/>
    <property type="match status" value="1"/>
</dbReference>
<dbReference type="InterPro" id="IPR036097">
    <property type="entry name" value="HisK_dim/P_sf"/>
</dbReference>
<keyword evidence="11" id="KW-1133">Transmembrane helix</keyword>
<dbReference type="GO" id="GO:0005524">
    <property type="term" value="F:ATP binding"/>
    <property type="evidence" value="ECO:0007669"/>
    <property type="project" value="UniProtKB-KW"/>
</dbReference>
<keyword evidence="4" id="KW-1003">Cell membrane</keyword>
<keyword evidence="7" id="KW-0812">Transmembrane</keyword>
<evidence type="ECO:0000313" key="14">
    <source>
        <dbReference type="EMBL" id="QPM92203.1"/>
    </source>
</evidence>
<evidence type="ECO:0000256" key="1">
    <source>
        <dbReference type="ARBA" id="ARBA00000085"/>
    </source>
</evidence>
<dbReference type="CDD" id="cd12914">
    <property type="entry name" value="PDC1_DGC_like"/>
    <property type="match status" value="1"/>
</dbReference>
<evidence type="ECO:0000256" key="8">
    <source>
        <dbReference type="ARBA" id="ARBA00022741"/>
    </source>
</evidence>
<dbReference type="Pfam" id="PF02518">
    <property type="entry name" value="HATPase_c"/>
    <property type="match status" value="1"/>
</dbReference>
<evidence type="ECO:0000256" key="6">
    <source>
        <dbReference type="ARBA" id="ARBA00022679"/>
    </source>
</evidence>
<keyword evidence="12" id="KW-0902">Two-component regulatory system</keyword>
<dbReference type="CDD" id="cd00075">
    <property type="entry name" value="HATPase"/>
    <property type="match status" value="1"/>
</dbReference>
<dbReference type="SUPFAM" id="SSF55874">
    <property type="entry name" value="ATPase domain of HSP90 chaperone/DNA topoisomerase II/histidine kinase"/>
    <property type="match status" value="1"/>
</dbReference>
<dbReference type="AlphaFoldDB" id="A0A418SK41"/>
<comment type="subcellular location">
    <subcellularLocation>
        <location evidence="2">Cell membrane</location>
        <topology evidence="2">Multi-pass membrane protein</topology>
    </subcellularLocation>
</comment>
<dbReference type="GO" id="GO:0005886">
    <property type="term" value="C:plasma membrane"/>
    <property type="evidence" value="ECO:0007669"/>
    <property type="project" value="UniProtKB-SubCell"/>
</dbReference>
<keyword evidence="5" id="KW-0597">Phosphoprotein</keyword>
<dbReference type="KEGG" id="palw:PSAL_034670"/>
<evidence type="ECO:0000256" key="4">
    <source>
        <dbReference type="ARBA" id="ARBA00022475"/>
    </source>
</evidence>
<comment type="catalytic activity">
    <reaction evidence="1">
        <text>ATP + protein L-histidine = ADP + protein N-phospho-L-histidine.</text>
        <dbReference type="EC" id="2.7.13.3"/>
    </reaction>
</comment>
<dbReference type="Gene3D" id="1.10.287.130">
    <property type="match status" value="1"/>
</dbReference>
<evidence type="ECO:0000256" key="11">
    <source>
        <dbReference type="ARBA" id="ARBA00022989"/>
    </source>
</evidence>
<dbReference type="InterPro" id="IPR033479">
    <property type="entry name" value="dCache_1"/>
</dbReference>
<dbReference type="CDD" id="cd00082">
    <property type="entry name" value="HisKA"/>
    <property type="match status" value="1"/>
</dbReference>
<evidence type="ECO:0000256" key="5">
    <source>
        <dbReference type="ARBA" id="ARBA00022553"/>
    </source>
</evidence>
<dbReference type="PROSITE" id="PS50109">
    <property type="entry name" value="HIS_KIN"/>
    <property type="match status" value="1"/>
</dbReference>
<keyword evidence="8" id="KW-0547">Nucleotide-binding</keyword>
<name>A0A418SK41_9RHOB</name>
<dbReference type="PRINTS" id="PR00344">
    <property type="entry name" value="BCTRLSENSOR"/>
</dbReference>